<dbReference type="InterPro" id="IPR046960">
    <property type="entry name" value="PPR_At4g14850-like_plant"/>
</dbReference>
<dbReference type="EMBL" id="CAWUPB010000850">
    <property type="protein sequence ID" value="CAK7325203.1"/>
    <property type="molecule type" value="Genomic_DNA"/>
</dbReference>
<evidence type="ECO:0000256" key="1">
    <source>
        <dbReference type="ARBA" id="ARBA00006643"/>
    </source>
</evidence>
<accession>A0AAV1QWM6</accession>
<feature type="repeat" description="PPR" evidence="4">
    <location>
        <begin position="314"/>
        <end position="348"/>
    </location>
</feature>
<proteinExistence type="inferred from homology"/>
<protein>
    <recommendedName>
        <fullName evidence="7">Pentatricopeptide repeat-containing protein</fullName>
    </recommendedName>
</protein>
<dbReference type="Gene3D" id="1.25.40.10">
    <property type="entry name" value="Tetratricopeptide repeat domain"/>
    <property type="match status" value="4"/>
</dbReference>
<dbReference type="InterPro" id="IPR002885">
    <property type="entry name" value="PPR_rpt"/>
</dbReference>
<name>A0AAV1QWM6_9ROSI</name>
<feature type="repeat" description="PPR" evidence="4">
    <location>
        <begin position="112"/>
        <end position="146"/>
    </location>
</feature>
<evidence type="ECO:0000313" key="6">
    <source>
        <dbReference type="Proteomes" id="UP001314170"/>
    </source>
</evidence>
<feature type="repeat" description="PPR" evidence="4">
    <location>
        <begin position="213"/>
        <end position="247"/>
    </location>
</feature>
<dbReference type="AlphaFoldDB" id="A0AAV1QWM6"/>
<keyword evidence="2" id="KW-0677">Repeat</keyword>
<keyword evidence="6" id="KW-1185">Reference proteome</keyword>
<dbReference type="FunFam" id="1.25.40.10:FF:000144">
    <property type="entry name" value="Pentatricopeptide repeat-containing protein, mitochondrial"/>
    <property type="match status" value="1"/>
</dbReference>
<comment type="caution">
    <text evidence="5">The sequence shown here is derived from an EMBL/GenBank/DDBJ whole genome shotgun (WGS) entry which is preliminary data.</text>
</comment>
<gene>
    <name evidence="5" type="ORF">DCAF_LOCUS2875</name>
</gene>
<reference evidence="5 6" key="1">
    <citation type="submission" date="2024-01" db="EMBL/GenBank/DDBJ databases">
        <authorList>
            <person name="Waweru B."/>
        </authorList>
    </citation>
    <scope>NUCLEOTIDE SEQUENCE [LARGE SCALE GENOMIC DNA]</scope>
</reference>
<dbReference type="FunFam" id="1.25.40.10:FF:000280">
    <property type="entry name" value="Pentatricopeptide repeat-containing protein"/>
    <property type="match status" value="1"/>
</dbReference>
<dbReference type="PANTHER" id="PTHR47926:SF542">
    <property type="entry name" value="PENTATRICOPEPTIDE REPEAT-CONTAINING PROTEIN"/>
    <property type="match status" value="1"/>
</dbReference>
<comment type="similarity">
    <text evidence="1">Belongs to the PPR family. PCMP-H subfamily.</text>
</comment>
<evidence type="ECO:0000256" key="4">
    <source>
        <dbReference type="PROSITE-ProRule" id="PRU00708"/>
    </source>
</evidence>
<dbReference type="Proteomes" id="UP001314170">
    <property type="component" value="Unassembled WGS sequence"/>
</dbReference>
<dbReference type="FunFam" id="1.25.40.10:FF:000196">
    <property type="entry name" value="Pentatricopeptide repeat-containing protein At4g14850"/>
    <property type="match status" value="1"/>
</dbReference>
<dbReference type="FunFam" id="1.25.40.10:FF:000488">
    <property type="entry name" value="Pentatricopeptide repeat-containing protein, mitochondrial"/>
    <property type="match status" value="1"/>
</dbReference>
<dbReference type="GO" id="GO:0003723">
    <property type="term" value="F:RNA binding"/>
    <property type="evidence" value="ECO:0007669"/>
    <property type="project" value="InterPro"/>
</dbReference>
<organism evidence="5 6">
    <name type="scientific">Dovyalis caffra</name>
    <dbReference type="NCBI Taxonomy" id="77055"/>
    <lineage>
        <taxon>Eukaryota</taxon>
        <taxon>Viridiplantae</taxon>
        <taxon>Streptophyta</taxon>
        <taxon>Embryophyta</taxon>
        <taxon>Tracheophyta</taxon>
        <taxon>Spermatophyta</taxon>
        <taxon>Magnoliopsida</taxon>
        <taxon>eudicotyledons</taxon>
        <taxon>Gunneridae</taxon>
        <taxon>Pentapetalae</taxon>
        <taxon>rosids</taxon>
        <taxon>fabids</taxon>
        <taxon>Malpighiales</taxon>
        <taxon>Salicaceae</taxon>
        <taxon>Flacourtieae</taxon>
        <taxon>Dovyalis</taxon>
    </lineage>
</organism>
<dbReference type="PROSITE" id="PS51375">
    <property type="entry name" value="PPR"/>
    <property type="match status" value="4"/>
</dbReference>
<dbReference type="Pfam" id="PF20431">
    <property type="entry name" value="E_motif"/>
    <property type="match status" value="1"/>
</dbReference>
<sequence>MLRIICKIKRFNASFIVSCKHFCSLVNATKKTETITQHDLFFDVTKVSKLHSLLQFCAKNRESIKGKACHGQVIRLGLETDTLTSNMLMNVYSKCGLIRSACKVFDGMPGRSMVSWNTMIGTCVQNGEEEKAIEIFLEMQREGSPCSEFTVSSVICACAAKGGVFLCRQLHAFAIKAVMDANVFVGTALLDVYAKSGLIEEASCVFEGMPERSDVTWSSMVAGYVQNELYEEGLVLFARGKEMGLEYNQFMISSVIRACAGLASLIEGRHVHAIVCRTGFGPNNFVASALVDMYAKCGSIKEAYVVFCDIERKNVVLWNVMISGFAKHACFLEVMNLFEEMQQMGMHPDEVTYASVLSACNHVGLVDKGRSYFELMTREHHLSPNAIHYSCMVDILGRGGPVREAHELMTRMPFAATASMWGSLLASCRIHGNLELAEIAAKKLFEMEPDSGGNYVLLANTYAASKKWEEAAKARKFLKEIEVMKERGKSWIEIKDKVHIFMSDERTHPRITDIYLELDNLLEEMTKVGNKAESDCDLHDL</sequence>
<dbReference type="InterPro" id="IPR011990">
    <property type="entry name" value="TPR-like_helical_dom_sf"/>
</dbReference>
<dbReference type="Pfam" id="PF01535">
    <property type="entry name" value="PPR"/>
    <property type="match status" value="4"/>
</dbReference>
<evidence type="ECO:0000256" key="3">
    <source>
        <dbReference type="ARBA" id="ARBA00022946"/>
    </source>
</evidence>
<dbReference type="Pfam" id="PF13041">
    <property type="entry name" value="PPR_2"/>
    <property type="match status" value="2"/>
</dbReference>
<evidence type="ECO:0000256" key="2">
    <source>
        <dbReference type="ARBA" id="ARBA00022737"/>
    </source>
</evidence>
<evidence type="ECO:0008006" key="7">
    <source>
        <dbReference type="Google" id="ProtNLM"/>
    </source>
</evidence>
<dbReference type="PANTHER" id="PTHR47926">
    <property type="entry name" value="PENTATRICOPEPTIDE REPEAT-CONTAINING PROTEIN"/>
    <property type="match status" value="1"/>
</dbReference>
<dbReference type="InterPro" id="IPR046848">
    <property type="entry name" value="E_motif"/>
</dbReference>
<keyword evidence="3" id="KW-0809">Transit peptide</keyword>
<feature type="repeat" description="PPR" evidence="4">
    <location>
        <begin position="349"/>
        <end position="383"/>
    </location>
</feature>
<dbReference type="GO" id="GO:0009451">
    <property type="term" value="P:RNA modification"/>
    <property type="evidence" value="ECO:0007669"/>
    <property type="project" value="InterPro"/>
</dbReference>
<dbReference type="NCBIfam" id="TIGR00756">
    <property type="entry name" value="PPR"/>
    <property type="match status" value="3"/>
</dbReference>
<evidence type="ECO:0000313" key="5">
    <source>
        <dbReference type="EMBL" id="CAK7325203.1"/>
    </source>
</evidence>